<evidence type="ECO:0000313" key="3">
    <source>
        <dbReference type="Proteomes" id="UP000663827"/>
    </source>
</evidence>
<dbReference type="CDD" id="cd18186">
    <property type="entry name" value="BTB_POZ_ZBTB_KLHL-like"/>
    <property type="match status" value="1"/>
</dbReference>
<feature type="domain" description="BTB" evidence="1">
    <location>
        <begin position="33"/>
        <end position="107"/>
    </location>
</feature>
<dbReference type="Gene3D" id="3.30.710.10">
    <property type="entry name" value="Potassium Channel Kv1.1, Chain A"/>
    <property type="match status" value="1"/>
</dbReference>
<evidence type="ECO:0000259" key="1">
    <source>
        <dbReference type="PROSITE" id="PS50097"/>
    </source>
</evidence>
<gene>
    <name evidence="2" type="ORF">RDB_LOCUS26232</name>
</gene>
<dbReference type="Proteomes" id="UP000663827">
    <property type="component" value="Unassembled WGS sequence"/>
</dbReference>
<dbReference type="InterPro" id="IPR011333">
    <property type="entry name" value="SKP1/BTB/POZ_sf"/>
</dbReference>
<evidence type="ECO:0000313" key="2">
    <source>
        <dbReference type="EMBL" id="CAE7084339.1"/>
    </source>
</evidence>
<sequence>MMTIVFVRGAEYNFEELLEGPSLPHAEFCFPHGDVLIKIQNFEPNCVFVDFKLHQDILSRHSSYFRDLLENPTKEATPHSKDSSILKANIVFGSGPHDFSFLCGIMYPHPSMAGIPLRVEPGKAHMMNSIVHAASQFRMHAMQIYIVSNLAMNEAAITAEPALFLEWITNLTGLEESNRQALISRCRRAFVFRRSPPSLRDSRRLPVEIHKIMLVREHVRNLFIEYGTLRSWVPARLEACQDLFIGALGASMTELSFDQSKSIFDPLSFNNLCGCCRAPELLRPVKETLILAADGAFDELNKGEDEKPVCTLTPNDAVDNMV</sequence>
<name>A0A8H3HXL5_9AGAM</name>
<dbReference type="InterPro" id="IPR000210">
    <property type="entry name" value="BTB/POZ_dom"/>
</dbReference>
<comment type="caution">
    <text evidence="2">The sequence shown here is derived from an EMBL/GenBank/DDBJ whole genome shotgun (WGS) entry which is preliminary data.</text>
</comment>
<dbReference type="EMBL" id="CAJNJQ010000530">
    <property type="protein sequence ID" value="CAE7084339.1"/>
    <property type="molecule type" value="Genomic_DNA"/>
</dbReference>
<accession>A0A8H3HXL5</accession>
<dbReference type="AlphaFoldDB" id="A0A8H3HXL5"/>
<dbReference type="PROSITE" id="PS50097">
    <property type="entry name" value="BTB"/>
    <property type="match status" value="1"/>
</dbReference>
<proteinExistence type="predicted"/>
<reference evidence="2" key="1">
    <citation type="submission" date="2021-01" db="EMBL/GenBank/DDBJ databases">
        <authorList>
            <person name="Kaushik A."/>
        </authorList>
    </citation>
    <scope>NUCLEOTIDE SEQUENCE</scope>
    <source>
        <strain evidence="2">AG5</strain>
    </source>
</reference>
<organism evidence="2 3">
    <name type="scientific">Rhizoctonia solani</name>
    <dbReference type="NCBI Taxonomy" id="456999"/>
    <lineage>
        <taxon>Eukaryota</taxon>
        <taxon>Fungi</taxon>
        <taxon>Dikarya</taxon>
        <taxon>Basidiomycota</taxon>
        <taxon>Agaricomycotina</taxon>
        <taxon>Agaricomycetes</taxon>
        <taxon>Cantharellales</taxon>
        <taxon>Ceratobasidiaceae</taxon>
        <taxon>Rhizoctonia</taxon>
    </lineage>
</organism>
<protein>
    <recommendedName>
        <fullName evidence="1">BTB domain-containing protein</fullName>
    </recommendedName>
</protein>